<dbReference type="PANTHER" id="PTHR43133:SF8">
    <property type="entry name" value="RNA POLYMERASE SIGMA FACTOR HI_1459-RELATED"/>
    <property type="match status" value="1"/>
</dbReference>
<dbReference type="GO" id="GO:0003677">
    <property type="term" value="F:DNA binding"/>
    <property type="evidence" value="ECO:0007669"/>
    <property type="project" value="UniProtKB-KW"/>
</dbReference>
<feature type="domain" description="RNA polymerase sigma-70 region 2" evidence="6">
    <location>
        <begin position="28"/>
        <end position="96"/>
    </location>
</feature>
<evidence type="ECO:0000256" key="5">
    <source>
        <dbReference type="ARBA" id="ARBA00023163"/>
    </source>
</evidence>
<dbReference type="InterPro" id="IPR013325">
    <property type="entry name" value="RNA_pol_sigma_r2"/>
</dbReference>
<evidence type="ECO:0000256" key="4">
    <source>
        <dbReference type="ARBA" id="ARBA00023125"/>
    </source>
</evidence>
<dbReference type="GO" id="GO:0006352">
    <property type="term" value="P:DNA-templated transcription initiation"/>
    <property type="evidence" value="ECO:0007669"/>
    <property type="project" value="InterPro"/>
</dbReference>
<organism evidence="7">
    <name type="scientific">marine metagenome</name>
    <dbReference type="NCBI Taxonomy" id="408172"/>
    <lineage>
        <taxon>unclassified sequences</taxon>
        <taxon>metagenomes</taxon>
        <taxon>ecological metagenomes</taxon>
    </lineage>
</organism>
<keyword evidence="5" id="KW-0804">Transcription</keyword>
<dbReference type="Pfam" id="PF04542">
    <property type="entry name" value="Sigma70_r2"/>
    <property type="match status" value="1"/>
</dbReference>
<dbReference type="GO" id="GO:0016987">
    <property type="term" value="F:sigma factor activity"/>
    <property type="evidence" value="ECO:0007669"/>
    <property type="project" value="UniProtKB-KW"/>
</dbReference>
<dbReference type="InterPro" id="IPR039425">
    <property type="entry name" value="RNA_pol_sigma-70-like"/>
</dbReference>
<keyword evidence="2" id="KW-0805">Transcription regulation</keyword>
<dbReference type="Gene3D" id="1.10.1740.10">
    <property type="match status" value="1"/>
</dbReference>
<dbReference type="EMBL" id="UINC01188428">
    <property type="protein sequence ID" value="SVE01644.1"/>
    <property type="molecule type" value="Genomic_DNA"/>
</dbReference>
<proteinExistence type="inferred from homology"/>
<dbReference type="SUPFAM" id="SSF88659">
    <property type="entry name" value="Sigma3 and sigma4 domains of RNA polymerase sigma factors"/>
    <property type="match status" value="1"/>
</dbReference>
<dbReference type="PANTHER" id="PTHR43133">
    <property type="entry name" value="RNA POLYMERASE ECF-TYPE SIGMA FACTO"/>
    <property type="match status" value="1"/>
</dbReference>
<sequence length="202" mass="23632">MDASSTRKTLIDRLRKTNSDTRSWSEFYDLYWKLVYSVALKAGLSPVDAEDAVQETFLKVSKHIKKFNYDPRKGRFRNWLCLITKQQVANHFRKANKLPELPAFWNEDPEKPFTEIPDPTNQWDEIWEAEDRKHTMHLALTRLKDKVKPKPYQIFLAHCIKGMAVKEVSELLEVSANEVYLAKSRVMPMFEEEIQALSVSGK</sequence>
<dbReference type="InterPro" id="IPR007627">
    <property type="entry name" value="RNA_pol_sigma70_r2"/>
</dbReference>
<dbReference type="AlphaFoldDB" id="A0A383A1S1"/>
<dbReference type="InterPro" id="IPR013324">
    <property type="entry name" value="RNA_pol_sigma_r3/r4-like"/>
</dbReference>
<gene>
    <name evidence="7" type="ORF">METZ01_LOCUS454498</name>
</gene>
<evidence type="ECO:0000256" key="2">
    <source>
        <dbReference type="ARBA" id="ARBA00023015"/>
    </source>
</evidence>
<keyword evidence="3" id="KW-0731">Sigma factor</keyword>
<dbReference type="NCBIfam" id="TIGR02937">
    <property type="entry name" value="sigma70-ECF"/>
    <property type="match status" value="1"/>
</dbReference>
<comment type="similarity">
    <text evidence="1">Belongs to the sigma-70 factor family. ECF subfamily.</text>
</comment>
<evidence type="ECO:0000256" key="1">
    <source>
        <dbReference type="ARBA" id="ARBA00010641"/>
    </source>
</evidence>
<reference evidence="7" key="1">
    <citation type="submission" date="2018-05" db="EMBL/GenBank/DDBJ databases">
        <authorList>
            <person name="Lanie J.A."/>
            <person name="Ng W.-L."/>
            <person name="Kazmierczak K.M."/>
            <person name="Andrzejewski T.M."/>
            <person name="Davidsen T.M."/>
            <person name="Wayne K.J."/>
            <person name="Tettelin H."/>
            <person name="Glass J.I."/>
            <person name="Rusch D."/>
            <person name="Podicherti R."/>
            <person name="Tsui H.-C.T."/>
            <person name="Winkler M.E."/>
        </authorList>
    </citation>
    <scope>NUCLEOTIDE SEQUENCE</scope>
</reference>
<dbReference type="SUPFAM" id="SSF88946">
    <property type="entry name" value="Sigma2 domain of RNA polymerase sigma factors"/>
    <property type="match status" value="1"/>
</dbReference>
<evidence type="ECO:0000313" key="7">
    <source>
        <dbReference type="EMBL" id="SVE01644.1"/>
    </source>
</evidence>
<keyword evidence="4" id="KW-0238">DNA-binding</keyword>
<evidence type="ECO:0000256" key="3">
    <source>
        <dbReference type="ARBA" id="ARBA00023082"/>
    </source>
</evidence>
<protein>
    <recommendedName>
        <fullName evidence="6">RNA polymerase sigma-70 region 2 domain-containing protein</fullName>
    </recommendedName>
</protein>
<dbReference type="InterPro" id="IPR014284">
    <property type="entry name" value="RNA_pol_sigma-70_dom"/>
</dbReference>
<accession>A0A383A1S1</accession>
<name>A0A383A1S1_9ZZZZ</name>
<evidence type="ECO:0000259" key="6">
    <source>
        <dbReference type="Pfam" id="PF04542"/>
    </source>
</evidence>